<reference evidence="2" key="1">
    <citation type="journal article" date="2014" name="Science">
        <title>Ancient hybridizations among the ancestral genomes of bread wheat.</title>
        <authorList>
            <consortium name="International Wheat Genome Sequencing Consortium,"/>
            <person name="Marcussen T."/>
            <person name="Sandve S.R."/>
            <person name="Heier L."/>
            <person name="Spannagl M."/>
            <person name="Pfeifer M."/>
            <person name="Jakobsen K.S."/>
            <person name="Wulff B.B."/>
            <person name="Steuernagel B."/>
            <person name="Mayer K.F."/>
            <person name="Olsen O.A."/>
        </authorList>
    </citation>
    <scope>NUCLEOTIDE SEQUENCE [LARGE SCALE GENOMIC DNA]</scope>
    <source>
        <strain evidence="2">cv. AL8/78</strain>
    </source>
</reference>
<dbReference type="AlphaFoldDB" id="A0A453KX49"/>
<evidence type="ECO:0000313" key="1">
    <source>
        <dbReference type="EnsemblPlants" id="AET5Gv20543100.12"/>
    </source>
</evidence>
<reference evidence="1" key="5">
    <citation type="journal article" date="2021" name="G3 (Bethesda)">
        <title>Aegilops tauschii genome assembly Aet v5.0 features greater sequence contiguity and improved annotation.</title>
        <authorList>
            <person name="Wang L."/>
            <person name="Zhu T."/>
            <person name="Rodriguez J.C."/>
            <person name="Deal K.R."/>
            <person name="Dubcovsky J."/>
            <person name="McGuire P.E."/>
            <person name="Lux T."/>
            <person name="Spannagl M."/>
            <person name="Mayer K.F.X."/>
            <person name="Baldrich P."/>
            <person name="Meyers B.C."/>
            <person name="Huo N."/>
            <person name="Gu Y.Q."/>
            <person name="Zhou H."/>
            <person name="Devos K.M."/>
            <person name="Bennetzen J.L."/>
            <person name="Unver T."/>
            <person name="Budak H."/>
            <person name="Gulick P.J."/>
            <person name="Galiba G."/>
            <person name="Kalapos B."/>
            <person name="Nelson D.R."/>
            <person name="Li P."/>
            <person name="You F.M."/>
            <person name="Luo M.C."/>
            <person name="Dvorak J."/>
        </authorList>
    </citation>
    <scope>NUCLEOTIDE SEQUENCE [LARGE SCALE GENOMIC DNA]</scope>
    <source>
        <strain evidence="1">cv. AL8/78</strain>
    </source>
</reference>
<dbReference type="EnsemblPlants" id="AET5Gv20543100.12">
    <property type="protein sequence ID" value="AET5Gv20543100.12"/>
    <property type="gene ID" value="AET5Gv20543100"/>
</dbReference>
<dbReference type="Gramene" id="AET5Gv20543100.12">
    <property type="protein sequence ID" value="AET5Gv20543100.12"/>
    <property type="gene ID" value="AET5Gv20543100"/>
</dbReference>
<reference evidence="1" key="3">
    <citation type="journal article" date="2017" name="Nature">
        <title>Genome sequence of the progenitor of the wheat D genome Aegilops tauschii.</title>
        <authorList>
            <person name="Luo M.C."/>
            <person name="Gu Y.Q."/>
            <person name="Puiu D."/>
            <person name="Wang H."/>
            <person name="Twardziok S.O."/>
            <person name="Deal K.R."/>
            <person name="Huo N."/>
            <person name="Zhu T."/>
            <person name="Wang L."/>
            <person name="Wang Y."/>
            <person name="McGuire P.E."/>
            <person name="Liu S."/>
            <person name="Long H."/>
            <person name="Ramasamy R.K."/>
            <person name="Rodriguez J.C."/>
            <person name="Van S.L."/>
            <person name="Yuan L."/>
            <person name="Wang Z."/>
            <person name="Xia Z."/>
            <person name="Xiao L."/>
            <person name="Anderson O.D."/>
            <person name="Ouyang S."/>
            <person name="Liang Y."/>
            <person name="Zimin A.V."/>
            <person name="Pertea G."/>
            <person name="Qi P."/>
            <person name="Bennetzen J.L."/>
            <person name="Dai X."/>
            <person name="Dawson M.W."/>
            <person name="Muller H.G."/>
            <person name="Kugler K."/>
            <person name="Rivarola-Duarte L."/>
            <person name="Spannagl M."/>
            <person name="Mayer K.F.X."/>
            <person name="Lu F.H."/>
            <person name="Bevan M.W."/>
            <person name="Leroy P."/>
            <person name="Li P."/>
            <person name="You F.M."/>
            <person name="Sun Q."/>
            <person name="Liu Z."/>
            <person name="Lyons E."/>
            <person name="Wicker T."/>
            <person name="Salzberg S.L."/>
            <person name="Devos K.M."/>
            <person name="Dvorak J."/>
        </authorList>
    </citation>
    <scope>NUCLEOTIDE SEQUENCE [LARGE SCALE GENOMIC DNA]</scope>
    <source>
        <strain evidence="1">cv. AL8/78</strain>
    </source>
</reference>
<dbReference type="Proteomes" id="UP000015105">
    <property type="component" value="Chromosome 5D"/>
</dbReference>
<keyword evidence="2" id="KW-1185">Reference proteome</keyword>
<reference evidence="1" key="4">
    <citation type="submission" date="2019-03" db="UniProtKB">
        <authorList>
            <consortium name="EnsemblPlants"/>
        </authorList>
    </citation>
    <scope>IDENTIFICATION</scope>
</reference>
<reference evidence="2" key="2">
    <citation type="journal article" date="2017" name="Nat. Plants">
        <title>The Aegilops tauschii genome reveals multiple impacts of transposons.</title>
        <authorList>
            <person name="Zhao G."/>
            <person name="Zou C."/>
            <person name="Li K."/>
            <person name="Wang K."/>
            <person name="Li T."/>
            <person name="Gao L."/>
            <person name="Zhang X."/>
            <person name="Wang H."/>
            <person name="Yang Z."/>
            <person name="Liu X."/>
            <person name="Jiang W."/>
            <person name="Mao L."/>
            <person name="Kong X."/>
            <person name="Jiao Y."/>
            <person name="Jia J."/>
        </authorList>
    </citation>
    <scope>NUCLEOTIDE SEQUENCE [LARGE SCALE GENOMIC DNA]</scope>
    <source>
        <strain evidence="2">cv. AL8/78</strain>
    </source>
</reference>
<name>A0A453KX49_AEGTS</name>
<proteinExistence type="predicted"/>
<accession>A0A453KX49</accession>
<protein>
    <submittedName>
        <fullName evidence="1">Uncharacterized protein</fullName>
    </submittedName>
</protein>
<sequence>MSKLATRINSKYTRQFGARVCSRQLCLRKLKHSATSFTCRTLTCNFFLQRTEKESGASFSPPTPEYNIWVRRLTNRSTEDVSRNHTIRSQFVHGRCMSLSTCIITFLA</sequence>
<evidence type="ECO:0000313" key="2">
    <source>
        <dbReference type="Proteomes" id="UP000015105"/>
    </source>
</evidence>
<organism evidence="1 2">
    <name type="scientific">Aegilops tauschii subsp. strangulata</name>
    <name type="common">Goatgrass</name>
    <dbReference type="NCBI Taxonomy" id="200361"/>
    <lineage>
        <taxon>Eukaryota</taxon>
        <taxon>Viridiplantae</taxon>
        <taxon>Streptophyta</taxon>
        <taxon>Embryophyta</taxon>
        <taxon>Tracheophyta</taxon>
        <taxon>Spermatophyta</taxon>
        <taxon>Magnoliopsida</taxon>
        <taxon>Liliopsida</taxon>
        <taxon>Poales</taxon>
        <taxon>Poaceae</taxon>
        <taxon>BOP clade</taxon>
        <taxon>Pooideae</taxon>
        <taxon>Triticodae</taxon>
        <taxon>Triticeae</taxon>
        <taxon>Triticinae</taxon>
        <taxon>Aegilops</taxon>
    </lineage>
</organism>